<dbReference type="Pfam" id="PF23598">
    <property type="entry name" value="LRR_14"/>
    <property type="match status" value="1"/>
</dbReference>
<name>A0A1R3KH54_9ROSI</name>
<evidence type="ECO:0000259" key="5">
    <source>
        <dbReference type="Pfam" id="PF00931"/>
    </source>
</evidence>
<dbReference type="Pfam" id="PF18052">
    <property type="entry name" value="Rx_N"/>
    <property type="match status" value="1"/>
</dbReference>
<evidence type="ECO:0000256" key="2">
    <source>
        <dbReference type="ARBA" id="ARBA00022741"/>
    </source>
</evidence>
<accession>A0A1R3KH54</accession>
<dbReference type="GO" id="GO:0005524">
    <property type="term" value="F:ATP binding"/>
    <property type="evidence" value="ECO:0007669"/>
    <property type="project" value="UniProtKB-KW"/>
</dbReference>
<dbReference type="InterPro" id="IPR041118">
    <property type="entry name" value="Rx_N"/>
</dbReference>
<evidence type="ECO:0000256" key="4">
    <source>
        <dbReference type="ARBA" id="ARBA00022840"/>
    </source>
</evidence>
<keyword evidence="4" id="KW-0067">ATP-binding</keyword>
<dbReference type="Pfam" id="PF00931">
    <property type="entry name" value="NB-ARC"/>
    <property type="match status" value="1"/>
</dbReference>
<keyword evidence="1" id="KW-0677">Repeat</keyword>
<dbReference type="InterPro" id="IPR038005">
    <property type="entry name" value="RX-like_CC"/>
</dbReference>
<proteinExistence type="predicted"/>
<feature type="domain" description="Disease resistance R13L4/SHOC-2-like LRR" evidence="7">
    <location>
        <begin position="411"/>
        <end position="719"/>
    </location>
</feature>
<dbReference type="Gene3D" id="1.10.8.430">
    <property type="entry name" value="Helical domain of apoptotic protease-activating factors"/>
    <property type="match status" value="1"/>
</dbReference>
<dbReference type="SUPFAM" id="SSF52540">
    <property type="entry name" value="P-loop containing nucleoside triphosphate hydrolases"/>
    <property type="match status" value="1"/>
</dbReference>
<feature type="domain" description="Disease resistance N-terminal" evidence="6">
    <location>
        <begin position="8"/>
        <end position="88"/>
    </location>
</feature>
<dbReference type="InterPro" id="IPR055414">
    <property type="entry name" value="LRR_R13L4/SHOC2-like"/>
</dbReference>
<evidence type="ECO:0000259" key="6">
    <source>
        <dbReference type="Pfam" id="PF18052"/>
    </source>
</evidence>
<dbReference type="GO" id="GO:0006952">
    <property type="term" value="P:defense response"/>
    <property type="evidence" value="ECO:0007669"/>
    <property type="project" value="UniProtKB-KW"/>
</dbReference>
<dbReference type="InterPro" id="IPR027417">
    <property type="entry name" value="P-loop_NTPase"/>
</dbReference>
<dbReference type="GO" id="GO:0051707">
    <property type="term" value="P:response to other organism"/>
    <property type="evidence" value="ECO:0007669"/>
    <property type="project" value="UniProtKB-ARBA"/>
</dbReference>
<evidence type="ECO:0000256" key="3">
    <source>
        <dbReference type="ARBA" id="ARBA00022821"/>
    </source>
</evidence>
<dbReference type="Proteomes" id="UP000187203">
    <property type="component" value="Unassembled WGS sequence"/>
</dbReference>
<dbReference type="PANTHER" id="PTHR36766">
    <property type="entry name" value="PLANT BROAD-SPECTRUM MILDEW RESISTANCE PROTEIN RPW8"/>
    <property type="match status" value="1"/>
</dbReference>
<dbReference type="InterPro" id="IPR042197">
    <property type="entry name" value="Apaf_helical"/>
</dbReference>
<dbReference type="GO" id="GO:0043531">
    <property type="term" value="F:ADP binding"/>
    <property type="evidence" value="ECO:0007669"/>
    <property type="project" value="InterPro"/>
</dbReference>
<reference evidence="9" key="1">
    <citation type="submission" date="2013-09" db="EMBL/GenBank/DDBJ databases">
        <title>Corchorus olitorius genome sequencing.</title>
        <authorList>
            <person name="Alam M."/>
            <person name="Haque M.S."/>
            <person name="Islam M.S."/>
            <person name="Emdad E.M."/>
            <person name="Islam M.M."/>
            <person name="Ahmed B."/>
            <person name="Halim A."/>
            <person name="Hossen Q.M.M."/>
            <person name="Hossain M.Z."/>
            <person name="Ahmed R."/>
            <person name="Khan M.M."/>
            <person name="Islam R."/>
            <person name="Rashid M.M."/>
            <person name="Khan S.A."/>
            <person name="Rahman M.S."/>
            <person name="Alam M."/>
            <person name="Yahiya A.S."/>
            <person name="Khan M.S."/>
            <person name="Azam M.S."/>
            <person name="Haque T."/>
            <person name="Lashkar M.Z.H."/>
            <person name="Akhand A.I."/>
            <person name="Morshed G."/>
            <person name="Roy S."/>
            <person name="Uddin K.S."/>
            <person name="Rabeya T."/>
            <person name="Hossain A.S."/>
            <person name="Chowdhury A."/>
            <person name="Snigdha A.R."/>
            <person name="Mortoza M.S."/>
            <person name="Matin S.A."/>
            <person name="Hoque S.M.E."/>
            <person name="Islam M.K."/>
            <person name="Roy D.K."/>
            <person name="Haider R."/>
            <person name="Moosa M.M."/>
            <person name="Elias S.M."/>
            <person name="Hasan A.M."/>
            <person name="Jahan S."/>
            <person name="Shafiuddin M."/>
            <person name="Mahmood N."/>
            <person name="Shommy N.S."/>
        </authorList>
    </citation>
    <scope>NUCLEOTIDE SEQUENCE [LARGE SCALE GENOMIC DNA]</scope>
    <source>
        <strain evidence="9">cv. O-4</strain>
    </source>
</reference>
<dbReference type="Gene3D" id="3.80.10.10">
    <property type="entry name" value="Ribonuclease Inhibitor"/>
    <property type="match status" value="2"/>
</dbReference>
<dbReference type="OrthoDB" id="598235at2759"/>
<dbReference type="FunFam" id="3.40.50.300:FF:001091">
    <property type="entry name" value="Probable disease resistance protein At1g61300"/>
    <property type="match status" value="1"/>
</dbReference>
<sequence>MESSIADLLLGKIVSILENEVALFSGLRDEVKEIKLELISMRSFLEDVDKTRVHSKTESAWISSVRDMVFEVEDIIDEFTYHVIKQRQLGFFPKVIRYPGNLLLRRKVAVKLRDINQRIKGIAERNQRYGGANRLEGADKNLGGTSSNYDPNWLRNHSEASLFFKDDDLVGIDKAQKKLLGWLLDEEPRRSVVSVVGMGGLGKTTLVANTFKKQIVKQHFDCSAWITVSQQYGIHEILRSMVREVCEKANEQTPENLSSMSYRDLVETLVEILQPKRYLIVLDDVWHINFWHDINIALPINITGSRILLTTRMEDIASFEFDVVNFVFPLNPLTGEASWNLFCKKAFANKQAQCPPYLDPLARNLVAKCEGLSLAIVALGDGIEVEESGIRRLSIETKEEEIKACQGIRRLRSLFTFADVDIPQSSFNMLASGLKLLRVLDLEDAPILELPRQLVYLFNLRYLNLTRTKVKELPKSIGKLSNLQSLIAKGTQIKELPPGIVKLKNLRHLVAYGSNGNIMEFEIGLGIRVPSNICSLEGLQVLSTVEARGNLIKQLSRMTQLTSLHITKLKEADYENLCNSIGNMRFLRTLTVMSHNEDEALKMDALEAAPPLLEKLALLGELQKIPHWFNSLHSLTNLILHWSRLREDFLPHIQALPNLGELFLINAYDGERLCFLEGFQKLKRLFIGNCPRLEEVVMNKGVMPGLEVLYVISCPEFTTLPHGWESDLADLKQVFLHNVSSKIMQQLCAAADVDYQPTIQAAGASKVEIEDYKFEWRYKFSPPFCF</sequence>
<dbReference type="PANTHER" id="PTHR36766:SF63">
    <property type="entry name" value="NB-ARC DOMAIN-CONTAINING PROTEIN"/>
    <property type="match status" value="1"/>
</dbReference>
<dbReference type="AlphaFoldDB" id="A0A1R3KH54"/>
<dbReference type="InterPro" id="IPR032675">
    <property type="entry name" value="LRR_dom_sf"/>
</dbReference>
<evidence type="ECO:0000313" key="9">
    <source>
        <dbReference type="Proteomes" id="UP000187203"/>
    </source>
</evidence>
<keyword evidence="9" id="KW-1185">Reference proteome</keyword>
<dbReference type="EMBL" id="AWUE01013630">
    <property type="protein sequence ID" value="OMP06364.1"/>
    <property type="molecule type" value="Genomic_DNA"/>
</dbReference>
<dbReference type="CDD" id="cd14798">
    <property type="entry name" value="RX-CC_like"/>
    <property type="match status" value="1"/>
</dbReference>
<dbReference type="STRING" id="93759.A0A1R3KH54"/>
<evidence type="ECO:0000259" key="7">
    <source>
        <dbReference type="Pfam" id="PF23598"/>
    </source>
</evidence>
<dbReference type="InterPro" id="IPR002182">
    <property type="entry name" value="NB-ARC"/>
</dbReference>
<dbReference type="PRINTS" id="PR00364">
    <property type="entry name" value="DISEASERSIST"/>
</dbReference>
<feature type="domain" description="NB-ARC" evidence="5">
    <location>
        <begin position="175"/>
        <end position="350"/>
    </location>
</feature>
<evidence type="ECO:0000256" key="1">
    <source>
        <dbReference type="ARBA" id="ARBA00022737"/>
    </source>
</evidence>
<evidence type="ECO:0000313" key="8">
    <source>
        <dbReference type="EMBL" id="OMP06364.1"/>
    </source>
</evidence>
<comment type="caution">
    <text evidence="8">The sequence shown here is derived from an EMBL/GenBank/DDBJ whole genome shotgun (WGS) entry which is preliminary data.</text>
</comment>
<gene>
    <name evidence="8" type="ORF">COLO4_08174</name>
</gene>
<protein>
    <submittedName>
        <fullName evidence="8">Disease resistance protein</fullName>
    </submittedName>
</protein>
<organism evidence="8 9">
    <name type="scientific">Corchorus olitorius</name>
    <dbReference type="NCBI Taxonomy" id="93759"/>
    <lineage>
        <taxon>Eukaryota</taxon>
        <taxon>Viridiplantae</taxon>
        <taxon>Streptophyta</taxon>
        <taxon>Embryophyta</taxon>
        <taxon>Tracheophyta</taxon>
        <taxon>Spermatophyta</taxon>
        <taxon>Magnoliopsida</taxon>
        <taxon>eudicotyledons</taxon>
        <taxon>Gunneridae</taxon>
        <taxon>Pentapetalae</taxon>
        <taxon>rosids</taxon>
        <taxon>malvids</taxon>
        <taxon>Malvales</taxon>
        <taxon>Malvaceae</taxon>
        <taxon>Grewioideae</taxon>
        <taxon>Apeibeae</taxon>
        <taxon>Corchorus</taxon>
    </lineage>
</organism>
<dbReference type="Gene3D" id="1.20.5.4130">
    <property type="match status" value="1"/>
</dbReference>
<dbReference type="Gene3D" id="3.40.50.300">
    <property type="entry name" value="P-loop containing nucleotide triphosphate hydrolases"/>
    <property type="match status" value="1"/>
</dbReference>
<keyword evidence="3" id="KW-0611">Plant defense</keyword>
<keyword evidence="2" id="KW-0547">Nucleotide-binding</keyword>
<dbReference type="SUPFAM" id="SSF52058">
    <property type="entry name" value="L domain-like"/>
    <property type="match status" value="1"/>
</dbReference>